<reference evidence="3" key="1">
    <citation type="submission" date="2018-02" db="EMBL/GenBank/DDBJ databases">
        <title>Genome sequencing of Solimonas sp. HR-BB.</title>
        <authorList>
            <person name="Lee Y."/>
            <person name="Jeon C.O."/>
        </authorList>
    </citation>
    <scope>NUCLEOTIDE SEQUENCE [LARGE SCALE GENOMIC DNA]</scope>
    <source>
        <strain evidence="3">HR-E</strain>
    </source>
</reference>
<evidence type="ECO:0000259" key="1">
    <source>
        <dbReference type="Pfam" id="PF09995"/>
    </source>
</evidence>
<dbReference type="InterPro" id="IPR018713">
    <property type="entry name" value="MPAB/Lcp_cat_dom"/>
</dbReference>
<gene>
    <name evidence="2" type="ORF">C5O18_07750</name>
</gene>
<dbReference type="EMBL" id="PTQZ01000198">
    <property type="protein sequence ID" value="PQA36923.1"/>
    <property type="molecule type" value="Genomic_DNA"/>
</dbReference>
<dbReference type="GO" id="GO:0016491">
    <property type="term" value="F:oxidoreductase activity"/>
    <property type="evidence" value="ECO:0007669"/>
    <property type="project" value="InterPro"/>
</dbReference>
<feature type="domain" description="ER-bound oxygenase mpaB/mpaB'/Rubber oxygenase catalytic" evidence="1">
    <location>
        <begin position="17"/>
        <end position="148"/>
    </location>
</feature>
<comment type="caution">
    <text evidence="2">The sequence shown here is derived from an EMBL/GenBank/DDBJ whole genome shotgun (WGS) entry which is preliminary data.</text>
</comment>
<accession>A0A2P6ARC1</accession>
<feature type="non-terminal residue" evidence="2">
    <location>
        <position position="1"/>
    </location>
</feature>
<name>A0A2P6ARC1_9GAMM</name>
<dbReference type="Proteomes" id="UP000243900">
    <property type="component" value="Unassembled WGS sequence"/>
</dbReference>
<protein>
    <recommendedName>
        <fullName evidence="1">ER-bound oxygenase mpaB/mpaB'/Rubber oxygenase catalytic domain-containing protein</fullName>
    </recommendedName>
</protein>
<evidence type="ECO:0000313" key="3">
    <source>
        <dbReference type="Proteomes" id="UP000243900"/>
    </source>
</evidence>
<dbReference type="OrthoDB" id="9834399at2"/>
<proteinExistence type="predicted"/>
<keyword evidence="3" id="KW-1185">Reference proteome</keyword>
<dbReference type="Pfam" id="PF09995">
    <property type="entry name" value="MPAB_Lcp_cat"/>
    <property type="match status" value="1"/>
</dbReference>
<organism evidence="2 3">
    <name type="scientific">Amnimonas aquatica</name>
    <dbReference type="NCBI Taxonomy" id="2094561"/>
    <lineage>
        <taxon>Bacteria</taxon>
        <taxon>Pseudomonadati</taxon>
        <taxon>Pseudomonadota</taxon>
        <taxon>Gammaproteobacteria</taxon>
        <taxon>Moraxellales</taxon>
        <taxon>Moraxellaceae</taxon>
        <taxon>Amnimonas</taxon>
    </lineage>
</organism>
<evidence type="ECO:0000313" key="2">
    <source>
        <dbReference type="EMBL" id="PQA36923.1"/>
    </source>
</evidence>
<sequence length="178" mass="19006">QQGAQAEAGTPAGDAGVPLAQTDLACLISCLSEELARCLQGLGTPLNRREREGLRHWAAGLGQALCLEPVWLAGSEDEARALHQVLLAPPAIAAGTQARHWLRCVAASDPLPAAGRRTLALARSLLDPLVADTLGLPRDTVAGLWRRASGWLVEKGRPLAGQSEAVRHWQARRIRQDD</sequence>
<dbReference type="RefSeq" id="WP_146089279.1">
    <property type="nucleotide sequence ID" value="NZ_PTQZ01000198.1"/>
</dbReference>
<dbReference type="AlphaFoldDB" id="A0A2P6ARC1"/>